<evidence type="ECO:0000313" key="1">
    <source>
        <dbReference type="EMBL" id="SDN60829.1"/>
    </source>
</evidence>
<organism evidence="1 2">
    <name type="scientific">Tenuibacillus multivorans</name>
    <dbReference type="NCBI Taxonomy" id="237069"/>
    <lineage>
        <taxon>Bacteria</taxon>
        <taxon>Bacillati</taxon>
        <taxon>Bacillota</taxon>
        <taxon>Bacilli</taxon>
        <taxon>Bacillales</taxon>
        <taxon>Bacillaceae</taxon>
        <taxon>Tenuibacillus</taxon>
    </lineage>
</organism>
<dbReference type="Proteomes" id="UP000199334">
    <property type="component" value="Unassembled WGS sequence"/>
</dbReference>
<dbReference type="EMBL" id="FNIG01000006">
    <property type="protein sequence ID" value="SDN60829.1"/>
    <property type="molecule type" value="Genomic_DNA"/>
</dbReference>
<keyword evidence="2" id="KW-1185">Reference proteome</keyword>
<dbReference type="RefSeq" id="WP_093857065.1">
    <property type="nucleotide sequence ID" value="NZ_FNIG01000006.1"/>
</dbReference>
<dbReference type="STRING" id="237069.SAMN05216498_2656"/>
<dbReference type="OrthoDB" id="2961267at2"/>
<gene>
    <name evidence="1" type="ORF">SAMN05216498_2656</name>
</gene>
<proteinExistence type="predicted"/>
<dbReference type="AlphaFoldDB" id="A0A1H0CSE4"/>
<dbReference type="Gene3D" id="3.60.15.10">
    <property type="entry name" value="Ribonuclease Z/Hydroxyacylglutathione hydrolase-like"/>
    <property type="match status" value="1"/>
</dbReference>
<name>A0A1H0CSE4_9BACI</name>
<dbReference type="SUPFAM" id="SSF56281">
    <property type="entry name" value="Metallo-hydrolase/oxidoreductase"/>
    <property type="match status" value="1"/>
</dbReference>
<sequence>MKSWSVLVGILIFFMTFDTVYAMEELVFESIPSGNFAMLHLNKEELFLINTGNSTSYEQVFERLEEFDDKHIKGILITKLDSDNCGNLSEILDDYQVDNIYLPKRDDGQCFIPENDTNRVFRLNDQEMMAISSRYYIKYVYNETTSTGNFAISNGQFISFWYEGIVDYDKWDEKVKVLYLPESTSIDQINEDDLVKLDPQVAIINKQNQTESLIQMFQQQWVDLYSLRHGASAHVMIEEDEYDLYLKKE</sequence>
<evidence type="ECO:0000313" key="2">
    <source>
        <dbReference type="Proteomes" id="UP000199334"/>
    </source>
</evidence>
<dbReference type="InterPro" id="IPR036866">
    <property type="entry name" value="RibonucZ/Hydroxyglut_hydro"/>
</dbReference>
<reference evidence="1 2" key="1">
    <citation type="submission" date="2016-10" db="EMBL/GenBank/DDBJ databases">
        <authorList>
            <person name="de Groot N.N."/>
        </authorList>
    </citation>
    <scope>NUCLEOTIDE SEQUENCE [LARGE SCALE GENOMIC DNA]</scope>
    <source>
        <strain evidence="1 2">CGMCC 1.3442</strain>
    </source>
</reference>
<evidence type="ECO:0008006" key="3">
    <source>
        <dbReference type="Google" id="ProtNLM"/>
    </source>
</evidence>
<accession>A0A1H0CSE4</accession>
<protein>
    <recommendedName>
        <fullName evidence="3">Metal-dependent hydrolase, beta-lactamase superfamily II</fullName>
    </recommendedName>
</protein>